<dbReference type="InterPro" id="IPR025734">
    <property type="entry name" value="EspG"/>
</dbReference>
<dbReference type="Proteomes" id="UP000660680">
    <property type="component" value="Unassembled WGS sequence"/>
</dbReference>
<protein>
    <submittedName>
        <fullName evidence="5">ESX secretion-associated protein EspG</fullName>
    </submittedName>
</protein>
<gene>
    <name evidence="5" type="ORF">GCM10010171_06330</name>
</gene>
<dbReference type="Pfam" id="PF14011">
    <property type="entry name" value="ESX-1_EspG"/>
    <property type="match status" value="1"/>
</dbReference>
<evidence type="ECO:0000313" key="5">
    <source>
        <dbReference type="EMBL" id="GGS16806.1"/>
    </source>
</evidence>
<reference evidence="5" key="2">
    <citation type="submission" date="2020-09" db="EMBL/GenBank/DDBJ databases">
        <authorList>
            <person name="Sun Q."/>
            <person name="Ohkuma M."/>
        </authorList>
    </citation>
    <scope>NUCLEOTIDE SEQUENCE</scope>
    <source>
        <strain evidence="5">JCM 3276</strain>
    </source>
</reference>
<sequence>MPSAETLDQLALDFLWEAMDAGDLPYPLQVRSHGETLDERTALRHRMHAELAARGLIDRYGRVEPHVEDWLGVLARPDVAIDALFMPQLPGKAVAVFAAAAGGTGVVATQSGDDLHLRRVRADGLVAEVIGLLPAAPRGAETSVSLPADEFAAVNPRAVRGLADSDPRAAAARLVAQPNLRGGQFGVTARDRHGARTRGPVLSWFDKPNGRYLASTSRGRDGRDWVTVAPADIQTMRHRLGQLVAEVTR</sequence>
<evidence type="ECO:0000256" key="1">
    <source>
        <dbReference type="ARBA" id="ARBA00004496"/>
    </source>
</evidence>
<organism evidence="5 6">
    <name type="scientific">Actinokineospora fastidiosa</name>
    <dbReference type="NCBI Taxonomy" id="1816"/>
    <lineage>
        <taxon>Bacteria</taxon>
        <taxon>Bacillati</taxon>
        <taxon>Actinomycetota</taxon>
        <taxon>Actinomycetes</taxon>
        <taxon>Pseudonocardiales</taxon>
        <taxon>Pseudonocardiaceae</taxon>
        <taxon>Actinokineospora</taxon>
    </lineage>
</organism>
<dbReference type="EMBL" id="BMRB01000001">
    <property type="protein sequence ID" value="GGS16806.1"/>
    <property type="molecule type" value="Genomic_DNA"/>
</dbReference>
<keyword evidence="6" id="KW-1185">Reference proteome</keyword>
<keyword evidence="4" id="KW-0143">Chaperone</keyword>
<evidence type="ECO:0000256" key="4">
    <source>
        <dbReference type="ARBA" id="ARBA00023186"/>
    </source>
</evidence>
<accession>A0A918G4P3</accession>
<dbReference type="AlphaFoldDB" id="A0A918G4P3"/>
<evidence type="ECO:0000256" key="2">
    <source>
        <dbReference type="ARBA" id="ARBA00006411"/>
    </source>
</evidence>
<comment type="similarity">
    <text evidence="2">Belongs to the EspG family.</text>
</comment>
<comment type="caution">
    <text evidence="5">The sequence shown here is derived from an EMBL/GenBank/DDBJ whole genome shotgun (WGS) entry which is preliminary data.</text>
</comment>
<name>A0A918G4P3_9PSEU</name>
<evidence type="ECO:0000313" key="6">
    <source>
        <dbReference type="Proteomes" id="UP000660680"/>
    </source>
</evidence>
<keyword evidence="3" id="KW-0963">Cytoplasm</keyword>
<reference evidence="5" key="1">
    <citation type="journal article" date="2014" name="Int. J. Syst. Evol. Microbiol.">
        <title>Complete genome sequence of Corynebacterium casei LMG S-19264T (=DSM 44701T), isolated from a smear-ripened cheese.</title>
        <authorList>
            <consortium name="US DOE Joint Genome Institute (JGI-PGF)"/>
            <person name="Walter F."/>
            <person name="Albersmeier A."/>
            <person name="Kalinowski J."/>
            <person name="Ruckert C."/>
        </authorList>
    </citation>
    <scope>NUCLEOTIDE SEQUENCE</scope>
    <source>
        <strain evidence="5">JCM 3276</strain>
    </source>
</reference>
<proteinExistence type="inferred from homology"/>
<dbReference type="RefSeq" id="WP_229786520.1">
    <property type="nucleotide sequence ID" value="NZ_BMRB01000001.1"/>
</dbReference>
<evidence type="ECO:0000256" key="3">
    <source>
        <dbReference type="ARBA" id="ARBA00022490"/>
    </source>
</evidence>
<comment type="subcellular location">
    <subcellularLocation>
        <location evidence="1">Cytoplasm</location>
    </subcellularLocation>
</comment>